<organism evidence="2">
    <name type="scientific">bioreactor metagenome</name>
    <dbReference type="NCBI Taxonomy" id="1076179"/>
    <lineage>
        <taxon>unclassified sequences</taxon>
        <taxon>metagenomes</taxon>
        <taxon>ecological metagenomes</taxon>
    </lineage>
</organism>
<name>A0A645B2C5_9ZZZZ</name>
<dbReference type="InterPro" id="IPR000182">
    <property type="entry name" value="GNAT_dom"/>
</dbReference>
<feature type="domain" description="N-acetyltransferase" evidence="1">
    <location>
        <begin position="3"/>
        <end position="150"/>
    </location>
</feature>
<dbReference type="SUPFAM" id="SSF55729">
    <property type="entry name" value="Acyl-CoA N-acyltransferases (Nat)"/>
    <property type="match status" value="1"/>
</dbReference>
<dbReference type="InterPro" id="IPR016181">
    <property type="entry name" value="Acyl_CoA_acyltransferase"/>
</dbReference>
<dbReference type="GO" id="GO:0016747">
    <property type="term" value="F:acyltransferase activity, transferring groups other than amino-acyl groups"/>
    <property type="evidence" value="ECO:0007669"/>
    <property type="project" value="InterPro"/>
</dbReference>
<evidence type="ECO:0000259" key="1">
    <source>
        <dbReference type="PROSITE" id="PS51186"/>
    </source>
</evidence>
<dbReference type="Pfam" id="PF00583">
    <property type="entry name" value="Acetyltransf_1"/>
    <property type="match status" value="1"/>
</dbReference>
<evidence type="ECO:0000313" key="2">
    <source>
        <dbReference type="EMBL" id="MPM55854.1"/>
    </source>
</evidence>
<reference evidence="2" key="1">
    <citation type="submission" date="2019-08" db="EMBL/GenBank/DDBJ databases">
        <authorList>
            <person name="Kucharzyk K."/>
            <person name="Murdoch R.W."/>
            <person name="Higgins S."/>
            <person name="Loffler F."/>
        </authorList>
    </citation>
    <scope>NUCLEOTIDE SEQUENCE</scope>
</reference>
<dbReference type="CDD" id="cd04301">
    <property type="entry name" value="NAT_SF"/>
    <property type="match status" value="1"/>
</dbReference>
<gene>
    <name evidence="2" type="ORF">SDC9_102651</name>
</gene>
<dbReference type="PROSITE" id="PS51186">
    <property type="entry name" value="GNAT"/>
    <property type="match status" value="1"/>
</dbReference>
<proteinExistence type="predicted"/>
<dbReference type="EMBL" id="VSSQ01015471">
    <property type="protein sequence ID" value="MPM55854.1"/>
    <property type="molecule type" value="Genomic_DNA"/>
</dbReference>
<protein>
    <recommendedName>
        <fullName evidence="1">N-acetyltransferase domain-containing protein</fullName>
    </recommendedName>
</protein>
<dbReference type="AlphaFoldDB" id="A0A645B2C5"/>
<dbReference type="Gene3D" id="3.40.630.30">
    <property type="match status" value="1"/>
</dbReference>
<accession>A0A645B2C5</accession>
<sequence>MEIIIRKAVESDVQLIVESQMKMAMETENLELDRSTLSKGVMSVLNDNSKAQYYIAEVENEFAGMLMITLEWSDWRNSWVWWIQSVFVSESYRKHGIFKALYGYIKSQAILREDVAGIRLYVDKTNTRAMKVYDAIGMNGQHYATYEWMK</sequence>
<comment type="caution">
    <text evidence="2">The sequence shown here is derived from an EMBL/GenBank/DDBJ whole genome shotgun (WGS) entry which is preliminary data.</text>
</comment>